<keyword evidence="4 12" id="KW-0378">Hydrolase</keyword>
<evidence type="ECO:0000313" key="17">
    <source>
        <dbReference type="Proteomes" id="UP001145021"/>
    </source>
</evidence>
<keyword evidence="7" id="KW-1133">Transmembrane helix</keyword>
<keyword evidence="3" id="KW-0812">Transmembrane</keyword>
<evidence type="ECO:0000256" key="9">
    <source>
        <dbReference type="ARBA" id="ARBA00023180"/>
    </source>
</evidence>
<evidence type="ECO:0000256" key="3">
    <source>
        <dbReference type="ARBA" id="ARBA00022692"/>
    </source>
</evidence>
<evidence type="ECO:0000259" key="14">
    <source>
        <dbReference type="Pfam" id="PF03200"/>
    </source>
</evidence>
<dbReference type="GO" id="GO:0006487">
    <property type="term" value="P:protein N-linked glycosylation"/>
    <property type="evidence" value="ECO:0007669"/>
    <property type="project" value="UniProtKB-UniRule"/>
</dbReference>
<evidence type="ECO:0000256" key="8">
    <source>
        <dbReference type="ARBA" id="ARBA00023136"/>
    </source>
</evidence>
<feature type="chain" id="PRO_5040843362" description="Mannosyl-oligosaccharide glucosidase" evidence="13">
    <location>
        <begin position="18"/>
        <end position="818"/>
    </location>
</feature>
<dbReference type="Pfam" id="PF16923">
    <property type="entry name" value="Glyco_hydro_63N"/>
    <property type="match status" value="1"/>
</dbReference>
<dbReference type="GO" id="GO:0005789">
    <property type="term" value="C:endoplasmic reticulum membrane"/>
    <property type="evidence" value="ECO:0007669"/>
    <property type="project" value="UniProtKB-SubCell"/>
</dbReference>
<comment type="function">
    <text evidence="12">Cleaves the distal alpha 1,2-linked glucose residue from the Glc(3)Man(9)GlcNAc(2) oligosaccharide precursor.</text>
</comment>
<gene>
    <name evidence="16" type="primary">CWH41</name>
    <name evidence="16" type="ORF">LPJ64_003854</name>
</gene>
<feature type="domain" description="Glycosyl hydrolase family 63 N-terminal" evidence="15">
    <location>
        <begin position="33"/>
        <end position="233"/>
    </location>
</feature>
<evidence type="ECO:0000256" key="1">
    <source>
        <dbReference type="ARBA" id="ARBA00004648"/>
    </source>
</evidence>
<dbReference type="AlphaFoldDB" id="A0A9W7XJ18"/>
<dbReference type="InterPro" id="IPR031335">
    <property type="entry name" value="Glyco_hydro_63_C"/>
</dbReference>
<dbReference type="GO" id="GO:0004573">
    <property type="term" value="F:Glc3Man9GlcNAc2 oligosaccharide glucosidase activity"/>
    <property type="evidence" value="ECO:0007669"/>
    <property type="project" value="UniProtKB-UniRule"/>
</dbReference>
<evidence type="ECO:0000256" key="7">
    <source>
        <dbReference type="ARBA" id="ARBA00022989"/>
    </source>
</evidence>
<feature type="signal peptide" evidence="13">
    <location>
        <begin position="1"/>
        <end position="17"/>
    </location>
</feature>
<dbReference type="InterPro" id="IPR008928">
    <property type="entry name" value="6-hairpin_glycosidase_sf"/>
</dbReference>
<dbReference type="Gene3D" id="2.70.98.110">
    <property type="entry name" value="Glycosyl hydrolase family 63, N-terminal domain"/>
    <property type="match status" value="1"/>
</dbReference>
<dbReference type="Pfam" id="PF03200">
    <property type="entry name" value="Glyco_hydro_63"/>
    <property type="match status" value="1"/>
</dbReference>
<dbReference type="Gene3D" id="1.50.10.10">
    <property type="match status" value="1"/>
</dbReference>
<evidence type="ECO:0000256" key="13">
    <source>
        <dbReference type="SAM" id="SignalP"/>
    </source>
</evidence>
<evidence type="ECO:0000256" key="4">
    <source>
        <dbReference type="ARBA" id="ARBA00022801"/>
    </source>
</evidence>
<keyword evidence="8" id="KW-0472">Membrane</keyword>
<dbReference type="InterPro" id="IPR031631">
    <property type="entry name" value="Glyco_hydro_63N"/>
</dbReference>
<dbReference type="InterPro" id="IPR004888">
    <property type="entry name" value="Glycoside_hydrolase_63"/>
</dbReference>
<reference evidence="16" key="1">
    <citation type="submission" date="2022-07" db="EMBL/GenBank/DDBJ databases">
        <title>Phylogenomic reconstructions and comparative analyses of Kickxellomycotina fungi.</title>
        <authorList>
            <person name="Reynolds N.K."/>
            <person name="Stajich J.E."/>
            <person name="Barry K."/>
            <person name="Grigoriev I.V."/>
            <person name="Crous P."/>
            <person name="Smith M.E."/>
        </authorList>
    </citation>
    <scope>NUCLEOTIDE SEQUENCE</scope>
    <source>
        <strain evidence="16">NBRC 105413</strain>
    </source>
</reference>
<dbReference type="InterPro" id="IPR038518">
    <property type="entry name" value="Glyco_hydro_63N_sf"/>
</dbReference>
<evidence type="ECO:0000256" key="12">
    <source>
        <dbReference type="RuleBase" id="RU368089"/>
    </source>
</evidence>
<evidence type="ECO:0000313" key="16">
    <source>
        <dbReference type="EMBL" id="KAJ1644488.1"/>
    </source>
</evidence>
<sequence>MRLVGAISALFVVSTSATRGDEQLSQSQLDSELLWGTYRPNLYFGTRPRLPNSLLSGLMWFGLDETNWQNIRHSCELGDNLSEYGYQRHNGRDFGEQMLRDSDHGIEIKSEFVKVAGKNGGSWAVRFSGQTTESNEEGAALVYYFGLEGNGAIAMNVGKGSAKIVGKTDDLGLFSIRIVPSAKNKFPVVAKQLQKIPELSSVGKKISGIAVSAPKTEVWRAKDIFQREMFLSARKRVGFISNHVGADSPMAGSVLFSLDNDGLKKRDRNLFFTQMIVHGKFSFDVIFECEDKNASISRNDIDFLVKSRRTGFDHRFEATFGLRGKGFSEKQVDMARDAVSSLIGGIGYFHGSGLLSKDPKPEYGIDQVISEPELSEPYSLFATTPSRPFFPRGFLWDEGFHQLVLGQWDSNMCMEIIQSWFKTMDASGWIAREQILGSEARSKVPPEFQVQYPNFANPPTLLFAVEKIAEVYRFMDHSKISSDKLHGLDLQDSGENGCEMKDDDIDLLQKQDEKAVTDSSDTTMRKTLDELAENAQRLLDYFQRTQIGGSAIGKSLAERGYRWRGRTMDHTLTSGIDDYPRARPPSTDELHVDLYAWVTYMISVNAKLALLSDDAERLSEMETQLECHLKALNDIHWNEQERMFCDVTVQMRDDFDELEDDEDSAYEHVFVCHRGYVSLMPMLLGLVPHDSDKLGHILDMIEDPDELWTDYGVRSLSKSDQYYGKDENYWRGPIWLNINYLVLSSLHRNYVSVEGPHKKQSQRIYTKLRENLINNVFAQYEHSRFFWEQYNPETGVGQRTHPFTGWTTLIVPIMAEKY</sequence>
<evidence type="ECO:0000256" key="2">
    <source>
        <dbReference type="ARBA" id="ARBA00010833"/>
    </source>
</evidence>
<proteinExistence type="inferred from homology"/>
<keyword evidence="13" id="KW-0732">Signal</keyword>
<keyword evidence="17" id="KW-1185">Reference proteome</keyword>
<keyword evidence="5 12" id="KW-0256">Endoplasmic reticulum</keyword>
<evidence type="ECO:0000256" key="5">
    <source>
        <dbReference type="ARBA" id="ARBA00022824"/>
    </source>
</evidence>
<comment type="caution">
    <text evidence="16">The sequence shown here is derived from an EMBL/GenBank/DDBJ whole genome shotgun (WGS) entry which is preliminary data.</text>
</comment>
<dbReference type="PANTHER" id="PTHR10412:SF11">
    <property type="entry name" value="MANNOSYL-OLIGOSACCHARIDE GLUCOSIDASE"/>
    <property type="match status" value="1"/>
</dbReference>
<comment type="subcellular location">
    <subcellularLocation>
        <location evidence="1 12">Endoplasmic reticulum membrane</location>
        <topology evidence="1 12">Single-pass type II membrane protein</topology>
    </subcellularLocation>
</comment>
<keyword evidence="6" id="KW-0735">Signal-anchor</keyword>
<dbReference type="EMBL" id="JANBOH010000162">
    <property type="protein sequence ID" value="KAJ1644488.1"/>
    <property type="molecule type" value="Genomic_DNA"/>
</dbReference>
<evidence type="ECO:0000259" key="15">
    <source>
        <dbReference type="Pfam" id="PF16923"/>
    </source>
</evidence>
<comment type="catalytic activity">
    <reaction evidence="12">
        <text>N(4)-(alpha-D-Glc-(1-&gt;2)-alpha-D-Glc-(1-&gt;3)-alpha-D-Glc-(1-&gt;3)-alpha-D-Man-(1-&gt;2)-alpha-D-Man-(1-&gt;2)-alpha-D-Man-(1-&gt;3)-[alpha-D-Man-(1-&gt;2)-alpha-D-Man-(1-&gt;3)-[alpha-D-Man-(1-&gt;2)-alpha-D-Man-(1-&gt;6)]-alpha-D-Man-(1-&gt;6)]-beta-D-Man-(1-&gt;4)-beta-D-GlcNAc-(1-&gt;4)-beta-D-GlcNAc)-L-asparaginyl-[protein] + H2O = N(4)-(alpha-D-Glc-(1-&gt;3)-alpha-D-Glc-(1-&gt;3)-alpha-D-Man-(1-&gt;2)-alpha-D-Man-(1-&gt;2)-alpha-D-Man-(1-&gt;3)-[alpha-D-Man-(1-&gt;2)-alpha-D-Man-(1-&gt;3)-[alpha-D-Man-(1-&gt;2)-alpha-D-Man-(1-&gt;6)]-alpha-D-Man-(1-&gt;6)]-beta-D-Man-(1-&gt;4)-beta-D-GlcNAc-(1-&gt;4)-beta-D-GlcNAc)-L-asparaginyl-[protein] + beta-D-glucose</text>
        <dbReference type="Rhea" id="RHEA:55988"/>
        <dbReference type="Rhea" id="RHEA-COMP:12806"/>
        <dbReference type="Rhea" id="RHEA-COMP:14355"/>
        <dbReference type="ChEBI" id="CHEBI:15377"/>
        <dbReference type="ChEBI" id="CHEBI:15903"/>
        <dbReference type="ChEBI" id="CHEBI:59082"/>
        <dbReference type="ChEBI" id="CHEBI:132537"/>
        <dbReference type="EC" id="3.2.1.106"/>
    </reaction>
</comment>
<name>A0A9W7XJ18_9FUNG</name>
<evidence type="ECO:0000256" key="11">
    <source>
        <dbReference type="ARBA" id="ARBA00038888"/>
    </source>
</evidence>
<dbReference type="PANTHER" id="PTHR10412">
    <property type="entry name" value="MANNOSYL-OLIGOSACCHARIDE GLUCOSIDASE"/>
    <property type="match status" value="1"/>
</dbReference>
<keyword evidence="9" id="KW-0325">Glycoprotein</keyword>
<dbReference type="InterPro" id="IPR012341">
    <property type="entry name" value="6hp_glycosidase-like_sf"/>
</dbReference>
<feature type="domain" description="Glycosyl hydrolase family 63 C-terminal" evidence="14">
    <location>
        <begin position="300"/>
        <end position="816"/>
    </location>
</feature>
<protein>
    <recommendedName>
        <fullName evidence="11 12">Mannosyl-oligosaccharide glucosidase</fullName>
        <ecNumber evidence="11 12">3.2.1.106</ecNumber>
    </recommendedName>
</protein>
<dbReference type="Proteomes" id="UP001145021">
    <property type="component" value="Unassembled WGS sequence"/>
</dbReference>
<organism evidence="16 17">
    <name type="scientific">Coemansia asiatica</name>
    <dbReference type="NCBI Taxonomy" id="1052880"/>
    <lineage>
        <taxon>Eukaryota</taxon>
        <taxon>Fungi</taxon>
        <taxon>Fungi incertae sedis</taxon>
        <taxon>Zoopagomycota</taxon>
        <taxon>Kickxellomycotina</taxon>
        <taxon>Kickxellomycetes</taxon>
        <taxon>Kickxellales</taxon>
        <taxon>Kickxellaceae</taxon>
        <taxon>Coemansia</taxon>
    </lineage>
</organism>
<accession>A0A9W7XJ18</accession>
<dbReference type="GO" id="GO:0009311">
    <property type="term" value="P:oligosaccharide metabolic process"/>
    <property type="evidence" value="ECO:0007669"/>
    <property type="project" value="UniProtKB-UniRule"/>
</dbReference>
<evidence type="ECO:0000256" key="6">
    <source>
        <dbReference type="ARBA" id="ARBA00022968"/>
    </source>
</evidence>
<dbReference type="SUPFAM" id="SSF48208">
    <property type="entry name" value="Six-hairpin glycosidases"/>
    <property type="match status" value="1"/>
</dbReference>
<evidence type="ECO:0000256" key="10">
    <source>
        <dbReference type="ARBA" id="ARBA00023295"/>
    </source>
</evidence>
<keyword evidence="10 12" id="KW-0326">Glycosidase</keyword>
<comment type="similarity">
    <text evidence="2 12">Belongs to the glycosyl hydrolase 63 family.</text>
</comment>
<dbReference type="EC" id="3.2.1.106" evidence="11 12"/>